<evidence type="ECO:0000256" key="7">
    <source>
        <dbReference type="ARBA" id="ARBA00023125"/>
    </source>
</evidence>
<dbReference type="Pfam" id="PF04552">
    <property type="entry name" value="Sigma54_DBD"/>
    <property type="match status" value="1"/>
</dbReference>
<accession>A0A454JHK9</accession>
<dbReference type="InterPro" id="IPR007634">
    <property type="entry name" value="RNA_pol_sigma_54_DNA-bd"/>
</dbReference>
<dbReference type="NCBIfam" id="NF004595">
    <property type="entry name" value="PRK05932.1-2"/>
    <property type="match status" value="1"/>
</dbReference>
<feature type="domain" description="RNA polymerase sigma factor 54 DNA-binding" evidence="11">
    <location>
        <begin position="321"/>
        <end position="474"/>
    </location>
</feature>
<comment type="caution">
    <text evidence="13">The sequence shown here is derived from an EMBL/GenBank/DDBJ whole genome shotgun (WGS) entry which is preliminary data.</text>
</comment>
<evidence type="ECO:0000256" key="5">
    <source>
        <dbReference type="ARBA" id="ARBA00023015"/>
    </source>
</evidence>
<dbReference type="PROSITE" id="PS50044">
    <property type="entry name" value="SIGMA54_3"/>
    <property type="match status" value="1"/>
</dbReference>
<dbReference type="PROSITE" id="PS00718">
    <property type="entry name" value="SIGMA54_2"/>
    <property type="match status" value="1"/>
</dbReference>
<dbReference type="InterPro" id="IPR038709">
    <property type="entry name" value="RpoN_core-bd_sf"/>
</dbReference>
<evidence type="ECO:0000256" key="4">
    <source>
        <dbReference type="ARBA" id="ARBA00022695"/>
    </source>
</evidence>
<keyword evidence="6 9" id="KW-0731">Sigma factor</keyword>
<evidence type="ECO:0000313" key="13">
    <source>
        <dbReference type="EMBL" id="RMC96839.1"/>
    </source>
</evidence>
<evidence type="ECO:0000256" key="2">
    <source>
        <dbReference type="ARBA" id="ARBA00022478"/>
    </source>
</evidence>
<comment type="similarity">
    <text evidence="1 9">Belongs to the sigma-54 factor family.</text>
</comment>
<dbReference type="EMBL" id="RFAR01000046">
    <property type="protein sequence ID" value="RMC96839.1"/>
    <property type="molecule type" value="Genomic_DNA"/>
</dbReference>
<dbReference type="PROSITE" id="PS00717">
    <property type="entry name" value="SIGMA54_1"/>
    <property type="match status" value="1"/>
</dbReference>
<dbReference type="GO" id="GO:0001216">
    <property type="term" value="F:DNA-binding transcription activator activity"/>
    <property type="evidence" value="ECO:0007669"/>
    <property type="project" value="InterPro"/>
</dbReference>
<feature type="compositionally biased region" description="Low complexity" evidence="10">
    <location>
        <begin position="53"/>
        <end position="82"/>
    </location>
</feature>
<comment type="function">
    <text evidence="9">Sigma factors are initiation factors that promote the attachment of RNA polymerase to specific initiation sites and are then released.</text>
</comment>
<name>A0A454JHK9_9NEIS</name>
<dbReference type="PRINTS" id="PR00045">
    <property type="entry name" value="SIGMA54FCT"/>
</dbReference>
<evidence type="ECO:0000259" key="11">
    <source>
        <dbReference type="Pfam" id="PF04552"/>
    </source>
</evidence>
<dbReference type="RefSeq" id="WP_103524907.1">
    <property type="nucleotide sequence ID" value="NZ_JAIZDC010000004.1"/>
</dbReference>
<feature type="compositionally biased region" description="Basic and acidic residues" evidence="10">
    <location>
        <begin position="43"/>
        <end position="52"/>
    </location>
</feature>
<dbReference type="PANTHER" id="PTHR32248:SF4">
    <property type="entry name" value="RNA POLYMERASE SIGMA-54 FACTOR"/>
    <property type="match status" value="1"/>
</dbReference>
<evidence type="ECO:0000313" key="14">
    <source>
        <dbReference type="Proteomes" id="UP000274139"/>
    </source>
</evidence>
<dbReference type="Pfam" id="PF00309">
    <property type="entry name" value="Sigma54_AID"/>
    <property type="match status" value="1"/>
</dbReference>
<proteinExistence type="inferred from homology"/>
<dbReference type="NCBIfam" id="NF009118">
    <property type="entry name" value="PRK12469.1"/>
    <property type="match status" value="1"/>
</dbReference>
<dbReference type="GO" id="GO:0000428">
    <property type="term" value="C:DNA-directed RNA polymerase complex"/>
    <property type="evidence" value="ECO:0007669"/>
    <property type="project" value="UniProtKB-KW"/>
</dbReference>
<dbReference type="Proteomes" id="UP000274139">
    <property type="component" value="Unassembled WGS sequence"/>
</dbReference>
<organism evidence="13 14">
    <name type="scientific">Aquitalea palustris</name>
    <dbReference type="NCBI Taxonomy" id="2480983"/>
    <lineage>
        <taxon>Bacteria</taxon>
        <taxon>Pseudomonadati</taxon>
        <taxon>Pseudomonadota</taxon>
        <taxon>Betaproteobacteria</taxon>
        <taxon>Neisseriales</taxon>
        <taxon>Chromobacteriaceae</taxon>
        <taxon>Aquitalea</taxon>
    </lineage>
</organism>
<feature type="region of interest" description="Disordered" evidence="10">
    <location>
        <begin position="43"/>
        <end position="111"/>
    </location>
</feature>
<keyword evidence="2 9" id="KW-0240">DNA-directed RNA polymerase</keyword>
<keyword evidence="8 9" id="KW-0804">Transcription</keyword>
<feature type="domain" description="RNA polymerase sigma factor 54 core-binding" evidence="12">
    <location>
        <begin position="119"/>
        <end position="305"/>
    </location>
</feature>
<dbReference type="Gene3D" id="1.10.10.1330">
    <property type="entry name" value="RNA polymerase sigma-54 factor, core-binding domain"/>
    <property type="match status" value="1"/>
</dbReference>
<dbReference type="NCBIfam" id="NF004598">
    <property type="entry name" value="PRK05932.1-5"/>
    <property type="match status" value="1"/>
</dbReference>
<evidence type="ECO:0000256" key="3">
    <source>
        <dbReference type="ARBA" id="ARBA00022679"/>
    </source>
</evidence>
<evidence type="ECO:0000256" key="8">
    <source>
        <dbReference type="ARBA" id="ARBA00023163"/>
    </source>
</evidence>
<dbReference type="GO" id="GO:0016987">
    <property type="term" value="F:sigma factor activity"/>
    <property type="evidence" value="ECO:0007669"/>
    <property type="project" value="UniProtKB-KW"/>
</dbReference>
<dbReference type="AlphaFoldDB" id="A0A454JHK9"/>
<sequence>MKQSLQLRVSQQLTLTPQLQQSIKLLQLSTLDLQTEVERFLLDNPMLERGDDTPTQESSTSSSDTPATAEDSTPSSDSTDSDSNQRDDSSGELTDWGSGSRRNDGDDEFDPMLNVPCPVSLREHLLAQLGELTLPTRDQAIVQLLIEELDDNGFLSIDLEELASHLPLELELETDELMVGLRLLQQFDPAGIAARSLAESLCLQLDRLPPQENGHALARKIVAEHLSLLGNRDYTRLKRLLGVDDDAIRQAQQLIARLTPHPAAGFGGEDVHYVIPDVTVRKRRGRWVAELNNGAVPRLRVNQLYAQMLSENRAGAGELSGRLQEAKWLVKNIQQRFDTILKVSEAIVERQQAFFEHGEVAMRPLILRDIADELGLHESTVSRVTTQKYLLCPRGLFELKYFFGSSLETDSGGECSATAIKAHIRRMIDGENTAKPLSDSAIADELGKQGMQVARRTVAKYREAMQIPPVNLRKAL</sequence>
<keyword evidence="4 9" id="KW-0548">Nucleotidyltransferase</keyword>
<reference evidence="13 14" key="1">
    <citation type="submission" date="2018-10" db="EMBL/GenBank/DDBJ databases">
        <title>Draft genome sequence of Aquitalea MWU14-2217 isolated from a wild cranberry bog in Provincetown, Massachusetts.</title>
        <authorList>
            <person name="Ebadzadsahrai G."/>
            <person name="Soby S."/>
        </authorList>
    </citation>
    <scope>NUCLEOTIDE SEQUENCE [LARGE SCALE GENOMIC DNA]</scope>
    <source>
        <strain evidence="13 14">MWU14-2217</strain>
    </source>
</reference>
<gene>
    <name evidence="13" type="ORF">EAY64_11495</name>
</gene>
<keyword evidence="14" id="KW-1185">Reference proteome</keyword>
<dbReference type="GO" id="GO:0003677">
    <property type="term" value="F:DNA binding"/>
    <property type="evidence" value="ECO:0007669"/>
    <property type="project" value="UniProtKB-KW"/>
</dbReference>
<dbReference type="GO" id="GO:0016779">
    <property type="term" value="F:nucleotidyltransferase activity"/>
    <property type="evidence" value="ECO:0007669"/>
    <property type="project" value="UniProtKB-KW"/>
</dbReference>
<dbReference type="GO" id="GO:0006352">
    <property type="term" value="P:DNA-templated transcription initiation"/>
    <property type="evidence" value="ECO:0007669"/>
    <property type="project" value="InterPro"/>
</dbReference>
<dbReference type="InterPro" id="IPR007046">
    <property type="entry name" value="RNA_pol_sigma_54_core-bd"/>
</dbReference>
<dbReference type="OrthoDB" id="9814402at2"/>
<evidence type="ECO:0000259" key="12">
    <source>
        <dbReference type="Pfam" id="PF04963"/>
    </source>
</evidence>
<dbReference type="InterPro" id="IPR000394">
    <property type="entry name" value="RNA_pol_sigma_54"/>
</dbReference>
<evidence type="ECO:0000256" key="9">
    <source>
        <dbReference type="PIRNR" id="PIRNR000774"/>
    </source>
</evidence>
<dbReference type="NCBIfam" id="TIGR02395">
    <property type="entry name" value="rpoN_sigma"/>
    <property type="match status" value="1"/>
</dbReference>
<dbReference type="Gene3D" id="1.10.10.60">
    <property type="entry name" value="Homeodomain-like"/>
    <property type="match status" value="1"/>
</dbReference>
<dbReference type="PIRSF" id="PIRSF000774">
    <property type="entry name" value="RpoN"/>
    <property type="match status" value="1"/>
</dbReference>
<dbReference type="PANTHER" id="PTHR32248">
    <property type="entry name" value="RNA POLYMERASE SIGMA-54 FACTOR"/>
    <property type="match status" value="1"/>
</dbReference>
<keyword evidence="3 9" id="KW-0808">Transferase</keyword>
<evidence type="ECO:0000256" key="1">
    <source>
        <dbReference type="ARBA" id="ARBA00008798"/>
    </source>
</evidence>
<dbReference type="Pfam" id="PF04963">
    <property type="entry name" value="Sigma54_CBD"/>
    <property type="match status" value="1"/>
</dbReference>
<evidence type="ECO:0000256" key="6">
    <source>
        <dbReference type="ARBA" id="ARBA00023082"/>
    </source>
</evidence>
<evidence type="ECO:0000256" key="10">
    <source>
        <dbReference type="SAM" id="MobiDB-lite"/>
    </source>
</evidence>
<keyword evidence="7 9" id="KW-0238">DNA-binding</keyword>
<keyword evidence="5 9" id="KW-0805">Transcription regulation</keyword>
<protein>
    <recommendedName>
        <fullName evidence="9">RNA polymerase sigma-54 factor</fullName>
    </recommendedName>
</protein>